<dbReference type="eggNOG" id="COG3842">
    <property type="taxonomic scope" value="Bacteria"/>
</dbReference>
<dbReference type="PROSITE" id="PS00211">
    <property type="entry name" value="ABC_TRANSPORTER_1"/>
    <property type="match status" value="1"/>
</dbReference>
<dbReference type="HOGENOM" id="CLU_000604_1_1_9"/>
<dbReference type="InterPro" id="IPR017871">
    <property type="entry name" value="ABC_transporter-like_CS"/>
</dbReference>
<dbReference type="InterPro" id="IPR003593">
    <property type="entry name" value="AAA+_ATPase"/>
</dbReference>
<keyword evidence="2" id="KW-0547">Nucleotide-binding</keyword>
<dbReference type="GO" id="GO:0005524">
    <property type="term" value="F:ATP binding"/>
    <property type="evidence" value="ECO:0007669"/>
    <property type="project" value="UniProtKB-KW"/>
</dbReference>
<name>E4RJR9_HALHG</name>
<dbReference type="EMBL" id="CP002304">
    <property type="protein sequence ID" value="ADQ15489.1"/>
    <property type="molecule type" value="Genomic_DNA"/>
</dbReference>
<dbReference type="PANTHER" id="PTHR42781">
    <property type="entry name" value="SPERMIDINE/PUTRESCINE IMPORT ATP-BINDING PROTEIN POTA"/>
    <property type="match status" value="1"/>
</dbReference>
<organism evidence="6 7">
    <name type="scientific">Halanaerobium hydrogeniformans</name>
    <name type="common">Halanaerobium sp. (strain sapolanicus)</name>
    <dbReference type="NCBI Taxonomy" id="656519"/>
    <lineage>
        <taxon>Bacteria</taxon>
        <taxon>Bacillati</taxon>
        <taxon>Bacillota</taxon>
        <taxon>Clostridia</taxon>
        <taxon>Halanaerobiales</taxon>
        <taxon>Halanaerobiaceae</taxon>
        <taxon>Halanaerobium</taxon>
    </lineage>
</organism>
<evidence type="ECO:0000256" key="2">
    <source>
        <dbReference type="ARBA" id="ARBA00022741"/>
    </source>
</evidence>
<evidence type="ECO:0000259" key="5">
    <source>
        <dbReference type="PROSITE" id="PS50893"/>
    </source>
</evidence>
<evidence type="ECO:0000256" key="4">
    <source>
        <dbReference type="ARBA" id="ARBA00066388"/>
    </source>
</evidence>
<keyword evidence="7" id="KW-1185">Reference proteome</keyword>
<dbReference type="Gene3D" id="2.40.50.100">
    <property type="match status" value="1"/>
</dbReference>
<dbReference type="Proteomes" id="UP000007434">
    <property type="component" value="Chromosome"/>
</dbReference>
<dbReference type="InterPro" id="IPR050093">
    <property type="entry name" value="ABC_SmlMolc_Importer"/>
</dbReference>
<dbReference type="InterPro" id="IPR003439">
    <property type="entry name" value="ABC_transporter-like_ATP-bd"/>
</dbReference>
<keyword evidence="3" id="KW-0067">ATP-binding</keyword>
<sequence>MIIKLKNISKTYNGCIEAVKNVSFGVKEGEIFSLLGPSGCGKTTLLRLIAGLERPDKGVITLRGKTVVGENHYLSPDKRGIGMVFQDYALFPHLTVYQNVAFGFRSKEKSKKKNKILSTIELVGLSGMEKQYPAELSGGQQQRVALARSLVLDPLLVLLDEPFSNLDVNLRDKMRKEVTAIIKKSKATAIFVTHDQVEALTISDKIIVMNGGEIEQQGTPREIYQYPESNFVASFVGQSNILEGVIAESNNRIITEIGIVPCNHTHGKKAGDKVAVSIRPDSFELDQNGNITGVVENSSYKGTNIDVLISADTDKKNKKRQILVHVHPELQVEKGQRVSFKVLSDFTAVIN</sequence>
<accession>E4RJR9</accession>
<dbReference type="InterPro" id="IPR008995">
    <property type="entry name" value="Mo/tungstate-bd_C_term_dom"/>
</dbReference>
<reference evidence="6 7" key="1">
    <citation type="submission" date="2010-11" db="EMBL/GenBank/DDBJ databases">
        <title>Complete sequence of Halanaerobium sp. sapolanicus.</title>
        <authorList>
            <consortium name="US DOE Joint Genome Institute"/>
            <person name="Lucas S."/>
            <person name="Copeland A."/>
            <person name="Lapidus A."/>
            <person name="Cheng J.-F."/>
            <person name="Bruce D."/>
            <person name="Goodwin L."/>
            <person name="Pitluck S."/>
            <person name="Davenport K."/>
            <person name="Detter J.C."/>
            <person name="Han C."/>
            <person name="Tapia R."/>
            <person name="Land M."/>
            <person name="Hauser L."/>
            <person name="Jeffries C."/>
            <person name="Kyrpides N."/>
            <person name="Ivanova N."/>
            <person name="Mikhailova N."/>
            <person name="Begemann M.B."/>
            <person name="Mormile M.R."/>
            <person name="Wall J.D."/>
            <person name="Elias D.A."/>
            <person name="Woyke T."/>
        </authorList>
    </citation>
    <scope>NUCLEOTIDE SEQUENCE [LARGE SCALE GENOMIC DNA]</scope>
    <source>
        <strain evidence="7">sapolanicus</strain>
    </source>
</reference>
<dbReference type="PANTHER" id="PTHR42781:SF4">
    <property type="entry name" value="SPERMIDINE_PUTRESCINE IMPORT ATP-BINDING PROTEIN POTA"/>
    <property type="match status" value="1"/>
</dbReference>
<evidence type="ECO:0000256" key="3">
    <source>
        <dbReference type="ARBA" id="ARBA00022840"/>
    </source>
</evidence>
<protein>
    <recommendedName>
        <fullName evidence="4">ABC-type quaternary amine transporter</fullName>
        <ecNumber evidence="4">7.6.2.9</ecNumber>
    </recommendedName>
</protein>
<gene>
    <name evidence="6" type="ordered locus">Halsa_2072</name>
</gene>
<dbReference type="Pfam" id="PF00005">
    <property type="entry name" value="ABC_tran"/>
    <property type="match status" value="1"/>
</dbReference>
<feature type="domain" description="ABC transporter" evidence="5">
    <location>
        <begin position="3"/>
        <end position="236"/>
    </location>
</feature>
<dbReference type="GO" id="GO:0043190">
    <property type="term" value="C:ATP-binding cassette (ABC) transporter complex"/>
    <property type="evidence" value="ECO:0007669"/>
    <property type="project" value="InterPro"/>
</dbReference>
<dbReference type="AlphaFoldDB" id="E4RJR9"/>
<dbReference type="STRING" id="656519.Halsa_2072"/>
<dbReference type="SMART" id="SM00382">
    <property type="entry name" value="AAA"/>
    <property type="match status" value="1"/>
</dbReference>
<evidence type="ECO:0000256" key="1">
    <source>
        <dbReference type="ARBA" id="ARBA00022448"/>
    </source>
</evidence>
<dbReference type="SUPFAM" id="SSF52540">
    <property type="entry name" value="P-loop containing nucleoside triphosphate hydrolases"/>
    <property type="match status" value="1"/>
</dbReference>
<dbReference type="GO" id="GO:0015418">
    <property type="term" value="F:ABC-type quaternary ammonium compound transporting activity"/>
    <property type="evidence" value="ECO:0007669"/>
    <property type="project" value="UniProtKB-EC"/>
</dbReference>
<dbReference type="GO" id="GO:0016887">
    <property type="term" value="F:ATP hydrolysis activity"/>
    <property type="evidence" value="ECO:0007669"/>
    <property type="project" value="InterPro"/>
</dbReference>
<dbReference type="Gene3D" id="3.40.50.300">
    <property type="entry name" value="P-loop containing nucleotide triphosphate hydrolases"/>
    <property type="match status" value="1"/>
</dbReference>
<evidence type="ECO:0000313" key="7">
    <source>
        <dbReference type="Proteomes" id="UP000007434"/>
    </source>
</evidence>
<dbReference type="RefSeq" id="WP_013406557.1">
    <property type="nucleotide sequence ID" value="NC_014654.1"/>
</dbReference>
<keyword evidence="1" id="KW-0813">Transport</keyword>
<dbReference type="EC" id="7.6.2.9" evidence="4"/>
<evidence type="ECO:0000313" key="6">
    <source>
        <dbReference type="EMBL" id="ADQ15489.1"/>
    </source>
</evidence>
<dbReference type="SUPFAM" id="SSF50331">
    <property type="entry name" value="MOP-like"/>
    <property type="match status" value="1"/>
</dbReference>
<dbReference type="OrthoDB" id="9802264at2"/>
<dbReference type="InterPro" id="IPR027417">
    <property type="entry name" value="P-loop_NTPase"/>
</dbReference>
<reference evidence="6 7" key="2">
    <citation type="journal article" date="2011" name="J. Bacteriol.">
        <title>Complete Genome Sequence of the Haloalkaliphilic, Hydrogen Producing Halanaerobium hydrogenoformans.</title>
        <authorList>
            <person name="Brown S.D."/>
            <person name="Begemann M.B."/>
            <person name="Mormile M.R."/>
            <person name="Wall J.D."/>
            <person name="Han C.S."/>
            <person name="Goodwin L.A."/>
            <person name="Pitluck S."/>
            <person name="Land M.L."/>
            <person name="Hauser L.J."/>
            <person name="Elias D.A."/>
        </authorList>
    </citation>
    <scope>NUCLEOTIDE SEQUENCE [LARGE SCALE GENOMIC DNA]</scope>
    <source>
        <strain evidence="7">sapolanicus</strain>
    </source>
</reference>
<dbReference type="KEGG" id="has:Halsa_2072"/>
<proteinExistence type="predicted"/>
<dbReference type="PROSITE" id="PS50893">
    <property type="entry name" value="ABC_TRANSPORTER_2"/>
    <property type="match status" value="1"/>
</dbReference>
<dbReference type="FunFam" id="3.40.50.300:FF:000425">
    <property type="entry name" value="Probable ABC transporter, ATP-binding subunit"/>
    <property type="match status" value="1"/>
</dbReference>